<dbReference type="Proteomes" id="UP000321612">
    <property type="component" value="Unassembled WGS sequence"/>
</dbReference>
<reference evidence="12" key="1">
    <citation type="submission" date="2019-05" db="EMBL/GenBank/DDBJ databases">
        <title>Prevotella brunnea sp. nov., isolated from a wound of a patient.</title>
        <authorList>
            <person name="Buhl M."/>
        </authorList>
    </citation>
    <scope>NUCLEOTIDE SEQUENCE [LARGE SCALE GENOMIC DNA]</scope>
    <source>
        <strain evidence="12">A2672</strain>
    </source>
</reference>
<dbReference type="AlphaFoldDB" id="A0A5C8GEL8"/>
<comment type="function">
    <text evidence="1">Activation of pyruvate formate-lyase 1 under anaerobic conditions by generation of an organic free radical, using S-adenosylmethionine and reduced flavodoxin as cosubstrates to produce 5'-deoxy-adenosine.</text>
</comment>
<accession>A0A5C8GEL8</accession>
<evidence type="ECO:0000256" key="1">
    <source>
        <dbReference type="ARBA" id="ARBA00002918"/>
    </source>
</evidence>
<sequence>MYQTGETNWVDGDIRARVHSTESFGSVDGPGIRFIVFLKGCPMRCRYCHNPDTWSPKTDHLATADELLAKAMRYRDYWGKKGGITVSGGEALMQMDFLIDFFRKAKEKGIHTCLDTSAQPFRREGLFFEKFKELMRHTDLLLFDLKHIDSAEHKWLTGFPNENILDCLRYLSDIRKPVWIRHVLIPTITDKEEQLRPLRDFIATLRNVEKVEVLPYHTLGVYKWENLNIPYTLNNIPEPTQASVEHARKILNGEL</sequence>
<dbReference type="GO" id="GO:0046872">
    <property type="term" value="F:metal ion binding"/>
    <property type="evidence" value="ECO:0007669"/>
    <property type="project" value="UniProtKB-UniRule"/>
</dbReference>
<keyword evidence="8 9" id="KW-0411">Iron-sulfur</keyword>
<dbReference type="PANTHER" id="PTHR30352:SF5">
    <property type="entry name" value="PYRUVATE FORMATE-LYASE 1-ACTIVATING ENZYME"/>
    <property type="match status" value="1"/>
</dbReference>
<keyword evidence="4 9" id="KW-0949">S-adenosyl-L-methionine</keyword>
<evidence type="ECO:0000256" key="3">
    <source>
        <dbReference type="ARBA" id="ARBA00022485"/>
    </source>
</evidence>
<keyword evidence="7 9" id="KW-0408">Iron</keyword>
<dbReference type="PANTHER" id="PTHR30352">
    <property type="entry name" value="PYRUVATE FORMATE-LYASE-ACTIVATING ENZYME"/>
    <property type="match status" value="1"/>
</dbReference>
<dbReference type="GO" id="GO:0016829">
    <property type="term" value="F:lyase activity"/>
    <property type="evidence" value="ECO:0007669"/>
    <property type="project" value="UniProtKB-KW"/>
</dbReference>
<keyword evidence="12" id="KW-1185">Reference proteome</keyword>
<proteinExistence type="inferred from homology"/>
<comment type="similarity">
    <text evidence="2 9">Belongs to the organic radical-activating enzymes family.</text>
</comment>
<evidence type="ECO:0000256" key="5">
    <source>
        <dbReference type="ARBA" id="ARBA00022723"/>
    </source>
</evidence>
<dbReference type="GO" id="GO:0051539">
    <property type="term" value="F:4 iron, 4 sulfur cluster binding"/>
    <property type="evidence" value="ECO:0007669"/>
    <property type="project" value="UniProtKB-UniRule"/>
</dbReference>
<evidence type="ECO:0000256" key="8">
    <source>
        <dbReference type="ARBA" id="ARBA00023014"/>
    </source>
</evidence>
<dbReference type="GO" id="GO:0043365">
    <property type="term" value="F:[formate-C-acetyltransferase]-activating enzyme activity"/>
    <property type="evidence" value="ECO:0007669"/>
    <property type="project" value="UniProtKB-UniRule"/>
</dbReference>
<feature type="domain" description="Radical SAM core" evidence="10">
    <location>
        <begin position="27"/>
        <end position="254"/>
    </location>
</feature>
<evidence type="ECO:0000313" key="11">
    <source>
        <dbReference type="EMBL" id="TXJ59708.1"/>
    </source>
</evidence>
<keyword evidence="11" id="KW-0456">Lyase</keyword>
<dbReference type="PIRSF" id="PIRSF000371">
    <property type="entry name" value="PFL_act_enz"/>
    <property type="match status" value="1"/>
</dbReference>
<gene>
    <name evidence="11" type="primary">pflA</name>
    <name evidence="11" type="ORF">ETF27_09335</name>
</gene>
<dbReference type="InterPro" id="IPR001989">
    <property type="entry name" value="Radical_activat_CS"/>
</dbReference>
<dbReference type="SUPFAM" id="SSF102114">
    <property type="entry name" value="Radical SAM enzymes"/>
    <property type="match status" value="1"/>
</dbReference>
<comment type="subcellular location">
    <subcellularLocation>
        <location evidence="9">Cytoplasm</location>
    </subcellularLocation>
</comment>
<dbReference type="InterPro" id="IPR007197">
    <property type="entry name" value="rSAM"/>
</dbReference>
<evidence type="ECO:0000256" key="2">
    <source>
        <dbReference type="ARBA" id="ARBA00009777"/>
    </source>
</evidence>
<evidence type="ECO:0000313" key="12">
    <source>
        <dbReference type="Proteomes" id="UP000321612"/>
    </source>
</evidence>
<evidence type="ECO:0000256" key="6">
    <source>
        <dbReference type="ARBA" id="ARBA00023002"/>
    </source>
</evidence>
<keyword evidence="3 9" id="KW-0004">4Fe-4S</keyword>
<dbReference type="InterPro" id="IPR012838">
    <property type="entry name" value="PFL1_activating"/>
</dbReference>
<dbReference type="SFLD" id="SFLDG01066">
    <property type="entry name" value="organic_radical-activating_enz"/>
    <property type="match status" value="1"/>
</dbReference>
<evidence type="ECO:0000256" key="9">
    <source>
        <dbReference type="RuleBase" id="RU362053"/>
    </source>
</evidence>
<comment type="catalytic activity">
    <reaction evidence="9">
        <text>glycyl-[formate C-acetyltransferase] + reduced [flavodoxin] + S-adenosyl-L-methionine = glycin-2-yl radical-[formate C-acetyltransferase] + semiquinone [flavodoxin] + 5'-deoxyadenosine + L-methionine + H(+)</text>
        <dbReference type="Rhea" id="RHEA:19225"/>
        <dbReference type="Rhea" id="RHEA-COMP:10622"/>
        <dbReference type="Rhea" id="RHEA-COMP:12190"/>
        <dbReference type="Rhea" id="RHEA-COMP:12191"/>
        <dbReference type="Rhea" id="RHEA-COMP:14480"/>
        <dbReference type="ChEBI" id="CHEBI:15378"/>
        <dbReference type="ChEBI" id="CHEBI:17319"/>
        <dbReference type="ChEBI" id="CHEBI:29947"/>
        <dbReference type="ChEBI" id="CHEBI:32722"/>
        <dbReference type="ChEBI" id="CHEBI:57618"/>
        <dbReference type="ChEBI" id="CHEBI:57844"/>
        <dbReference type="ChEBI" id="CHEBI:59789"/>
        <dbReference type="ChEBI" id="CHEBI:140311"/>
        <dbReference type="EC" id="1.97.1.4"/>
    </reaction>
</comment>
<dbReference type="NCBIfam" id="TIGR02493">
    <property type="entry name" value="PFLA"/>
    <property type="match status" value="1"/>
</dbReference>
<dbReference type="Pfam" id="PF04055">
    <property type="entry name" value="Radical_SAM"/>
    <property type="match status" value="1"/>
</dbReference>
<dbReference type="SFLD" id="SFLDS00029">
    <property type="entry name" value="Radical_SAM"/>
    <property type="match status" value="1"/>
</dbReference>
<keyword evidence="6 9" id="KW-0560">Oxidoreductase</keyword>
<dbReference type="Gene3D" id="3.20.20.70">
    <property type="entry name" value="Aldolase class I"/>
    <property type="match status" value="1"/>
</dbReference>
<dbReference type="InterPro" id="IPR058240">
    <property type="entry name" value="rSAM_sf"/>
</dbReference>
<dbReference type="InterPro" id="IPR012839">
    <property type="entry name" value="Organic_radical_activase"/>
</dbReference>
<dbReference type="OrthoDB" id="9782387at2"/>
<keyword evidence="5 9" id="KW-0479">Metal-binding</keyword>
<keyword evidence="11" id="KW-0670">Pyruvate</keyword>
<evidence type="ECO:0000259" key="10">
    <source>
        <dbReference type="PROSITE" id="PS51918"/>
    </source>
</evidence>
<dbReference type="EMBL" id="SDIK01000073">
    <property type="protein sequence ID" value="TXJ59708.1"/>
    <property type="molecule type" value="Genomic_DNA"/>
</dbReference>
<evidence type="ECO:0000256" key="7">
    <source>
        <dbReference type="ARBA" id="ARBA00023004"/>
    </source>
</evidence>
<dbReference type="PROSITE" id="PS01087">
    <property type="entry name" value="RADICAL_ACTIVATING"/>
    <property type="match status" value="1"/>
</dbReference>
<comment type="caution">
    <text evidence="11">The sequence shown here is derived from an EMBL/GenBank/DDBJ whole genome shotgun (WGS) entry which is preliminary data.</text>
</comment>
<dbReference type="RefSeq" id="WP_130829961.1">
    <property type="nucleotide sequence ID" value="NZ_SDIK01000073.1"/>
</dbReference>
<name>A0A5C8GEL8_9BACT</name>
<dbReference type="GO" id="GO:0005737">
    <property type="term" value="C:cytoplasm"/>
    <property type="evidence" value="ECO:0007669"/>
    <property type="project" value="UniProtKB-SubCell"/>
</dbReference>
<dbReference type="PROSITE" id="PS51918">
    <property type="entry name" value="RADICAL_SAM"/>
    <property type="match status" value="1"/>
</dbReference>
<comment type="function">
    <text evidence="9">Activation of pyruvate formate-lyase under anaerobic conditions by generation of an organic free radical, using S-adenosylmethionine and reduced flavodoxin as cosubstrates to produce 5'-deoxy-adenosine.</text>
</comment>
<organism evidence="11 12">
    <name type="scientific">Prevotella brunnea</name>
    <dbReference type="NCBI Taxonomy" id="2508867"/>
    <lineage>
        <taxon>Bacteria</taxon>
        <taxon>Pseudomonadati</taxon>
        <taxon>Bacteroidota</taxon>
        <taxon>Bacteroidia</taxon>
        <taxon>Bacteroidales</taxon>
        <taxon>Prevotellaceae</taxon>
        <taxon>Prevotella</taxon>
    </lineage>
</organism>
<evidence type="ECO:0000256" key="4">
    <source>
        <dbReference type="ARBA" id="ARBA00022691"/>
    </source>
</evidence>
<dbReference type="InterPro" id="IPR013785">
    <property type="entry name" value="Aldolase_TIM"/>
</dbReference>
<dbReference type="InterPro" id="IPR034457">
    <property type="entry name" value="Organic_radical-activating"/>
</dbReference>
<comment type="cofactor">
    <cofactor evidence="9">
        <name>[4Fe-4S] cluster</name>
        <dbReference type="ChEBI" id="CHEBI:49883"/>
    </cofactor>
    <text evidence="9">Binds 1 [4Fe-4S] cluster. The cluster is coordinated with 3 cysteines and an exchangeable S-adenosyl-L-methionine.</text>
</comment>
<keyword evidence="9" id="KW-0963">Cytoplasm</keyword>
<dbReference type="EC" id="1.97.1.4" evidence="9"/>
<dbReference type="CDD" id="cd01335">
    <property type="entry name" value="Radical_SAM"/>
    <property type="match status" value="1"/>
</dbReference>
<protein>
    <recommendedName>
        <fullName evidence="9">Pyruvate formate-lyase-activating enzyme</fullName>
        <ecNumber evidence="9">1.97.1.4</ecNumber>
    </recommendedName>
</protein>